<comment type="subcellular location">
    <subcellularLocation>
        <location evidence="1 9">Nucleus</location>
    </subcellularLocation>
</comment>
<evidence type="ECO:0000256" key="9">
    <source>
        <dbReference type="PROSITE-ProRule" id="PRU00357"/>
    </source>
</evidence>
<gene>
    <name evidence="13" type="ORF">RJ640_007587</name>
</gene>
<feature type="region of interest" description="Disordered" evidence="10">
    <location>
        <begin position="247"/>
        <end position="267"/>
    </location>
</feature>
<evidence type="ECO:0000256" key="10">
    <source>
        <dbReference type="SAM" id="MobiDB-lite"/>
    </source>
</evidence>
<feature type="region of interest" description="Disordered" evidence="10">
    <location>
        <begin position="474"/>
        <end position="495"/>
    </location>
</feature>
<dbReference type="PROSITE" id="PS51017">
    <property type="entry name" value="CCT"/>
    <property type="match status" value="1"/>
</dbReference>
<feature type="compositionally biased region" description="Basic and acidic residues" evidence="10">
    <location>
        <begin position="486"/>
        <end position="495"/>
    </location>
</feature>
<name>A0AA88RGT7_9ASTE</name>
<evidence type="ECO:0000256" key="7">
    <source>
        <dbReference type="ARBA" id="ARBA00023242"/>
    </source>
</evidence>
<accession>A0AA88RGT7</accession>
<evidence type="ECO:0000256" key="1">
    <source>
        <dbReference type="ARBA" id="ARBA00004123"/>
    </source>
</evidence>
<keyword evidence="5 8" id="KW-0863">Zinc-finger</keyword>
<dbReference type="Proteomes" id="UP001187471">
    <property type="component" value="Unassembled WGS sequence"/>
</dbReference>
<evidence type="ECO:0000256" key="2">
    <source>
        <dbReference type="ARBA" id="ARBA00010024"/>
    </source>
</evidence>
<sequence>MDKLCEYCKALRSVVYCTSDAAHLCISCDAKVHSANALSNRHARSLVCQSCRYRPAYIRCSDHQMFMCRGCDRTQHDISSQHQKQMISSYMGCPSATDFAALWGFNLKELEGGTIQDQFLSTTSSSGSKGVATLEISAQSCTQTGSSFLASEVDYLTSVFGPEFDVGSSSQHYKEFYTAKQQKKTCFIVQQILDFKRLQLTEGCNNKYAQEKTEISSCKNDTTWELERNLDQRLRHSLGFGASLQQTDSQDLDVQSSPLPLSQLDDSSSSSIIGSHLQGDSFWRSSSPDRSGQLWSKNMQDLGVCEELDCLDDLKIPDVDLTFRNFEELFRGEQDPPEALLDDKDTIFSLMEKDASFGRSDNGYTRALKDISAASSVYISQSAHVDNYIGTPGTDTYLSRNQGFPPSMRPSYSTLSFPNSRLSAESSGTDYLDGAFSPIIFRQQLSCNPPNHGNAPIEAIDYVVTRYKEKKKSRRHEKQVLYSSRKSRDEAQKRVKGRFVKEEGTASDSIYVSRSY</sequence>
<evidence type="ECO:0000256" key="8">
    <source>
        <dbReference type="PROSITE-ProRule" id="PRU00024"/>
    </source>
</evidence>
<dbReference type="InterPro" id="IPR000315">
    <property type="entry name" value="Znf_B-box"/>
</dbReference>
<dbReference type="CDD" id="cd19821">
    <property type="entry name" value="Bbox1_BBX-like"/>
    <property type="match status" value="1"/>
</dbReference>
<organism evidence="13 14">
    <name type="scientific">Escallonia rubra</name>
    <dbReference type="NCBI Taxonomy" id="112253"/>
    <lineage>
        <taxon>Eukaryota</taxon>
        <taxon>Viridiplantae</taxon>
        <taxon>Streptophyta</taxon>
        <taxon>Embryophyta</taxon>
        <taxon>Tracheophyta</taxon>
        <taxon>Spermatophyta</taxon>
        <taxon>Magnoliopsida</taxon>
        <taxon>eudicotyledons</taxon>
        <taxon>Gunneridae</taxon>
        <taxon>Pentapetalae</taxon>
        <taxon>asterids</taxon>
        <taxon>campanulids</taxon>
        <taxon>Escalloniales</taxon>
        <taxon>Escalloniaceae</taxon>
        <taxon>Escallonia</taxon>
    </lineage>
</organism>
<proteinExistence type="inferred from homology"/>
<keyword evidence="7 9" id="KW-0539">Nucleus</keyword>
<dbReference type="PROSITE" id="PS50119">
    <property type="entry name" value="ZF_BBOX"/>
    <property type="match status" value="2"/>
</dbReference>
<reference evidence="13" key="1">
    <citation type="submission" date="2022-12" db="EMBL/GenBank/DDBJ databases">
        <title>Draft genome assemblies for two species of Escallonia (Escalloniales).</title>
        <authorList>
            <person name="Chanderbali A."/>
            <person name="Dervinis C."/>
            <person name="Anghel I."/>
            <person name="Soltis D."/>
            <person name="Soltis P."/>
            <person name="Zapata F."/>
        </authorList>
    </citation>
    <scope>NUCLEOTIDE SEQUENCE</scope>
    <source>
        <strain evidence="13">UCBG92.1500</strain>
        <tissue evidence="13">Leaf</tissue>
    </source>
</reference>
<dbReference type="InterPro" id="IPR010402">
    <property type="entry name" value="CCT_domain"/>
</dbReference>
<comment type="caution">
    <text evidence="13">The sequence shown here is derived from an EMBL/GenBank/DDBJ whole genome shotgun (WGS) entry which is preliminary data.</text>
</comment>
<evidence type="ECO:0000256" key="3">
    <source>
        <dbReference type="ARBA" id="ARBA00022723"/>
    </source>
</evidence>
<dbReference type="InterPro" id="IPR049808">
    <property type="entry name" value="CONSTANS-like_Bbox1"/>
</dbReference>
<dbReference type="PANTHER" id="PTHR31717:SF40">
    <property type="entry name" value="ZINC FINGER PROTEIN CONSTANS-LIKE 10"/>
    <property type="match status" value="1"/>
</dbReference>
<feature type="domain" description="B box-type" evidence="11">
    <location>
        <begin position="1"/>
        <end position="47"/>
    </location>
</feature>
<comment type="similarity">
    <text evidence="2">Belongs to the CONSTANS family.</text>
</comment>
<dbReference type="GO" id="GO:0008270">
    <property type="term" value="F:zinc ion binding"/>
    <property type="evidence" value="ECO:0007669"/>
    <property type="project" value="UniProtKB-KW"/>
</dbReference>
<evidence type="ECO:0000256" key="6">
    <source>
        <dbReference type="ARBA" id="ARBA00022833"/>
    </source>
</evidence>
<evidence type="ECO:0000256" key="4">
    <source>
        <dbReference type="ARBA" id="ARBA00022737"/>
    </source>
</evidence>
<keyword evidence="4" id="KW-0677">Repeat</keyword>
<dbReference type="GO" id="GO:0006355">
    <property type="term" value="P:regulation of DNA-templated transcription"/>
    <property type="evidence" value="ECO:0007669"/>
    <property type="project" value="UniProtKB-ARBA"/>
</dbReference>
<dbReference type="EMBL" id="JAVXUO010001478">
    <property type="protein sequence ID" value="KAK2981995.1"/>
    <property type="molecule type" value="Genomic_DNA"/>
</dbReference>
<protein>
    <submittedName>
        <fullName evidence="13">Uncharacterized protein</fullName>
    </submittedName>
</protein>
<dbReference type="GO" id="GO:0005634">
    <property type="term" value="C:nucleus"/>
    <property type="evidence" value="ECO:0007669"/>
    <property type="project" value="UniProtKB-SubCell"/>
</dbReference>
<feature type="domain" description="B box-type" evidence="11">
    <location>
        <begin position="43"/>
        <end position="87"/>
    </location>
</feature>
<keyword evidence="14" id="KW-1185">Reference proteome</keyword>
<keyword evidence="3" id="KW-0479">Metal-binding</keyword>
<dbReference type="PANTHER" id="PTHR31717">
    <property type="entry name" value="ZINC FINGER PROTEIN CONSTANS-LIKE 10"/>
    <property type="match status" value="1"/>
</dbReference>
<feature type="compositionally biased region" description="Low complexity" evidence="10">
    <location>
        <begin position="252"/>
        <end position="267"/>
    </location>
</feature>
<evidence type="ECO:0000313" key="14">
    <source>
        <dbReference type="Proteomes" id="UP001187471"/>
    </source>
</evidence>
<dbReference type="Pfam" id="PF06203">
    <property type="entry name" value="CCT"/>
    <property type="match status" value="1"/>
</dbReference>
<feature type="domain" description="CCT" evidence="12">
    <location>
        <begin position="460"/>
        <end position="502"/>
    </location>
</feature>
<evidence type="ECO:0000256" key="5">
    <source>
        <dbReference type="ARBA" id="ARBA00022771"/>
    </source>
</evidence>
<dbReference type="SMART" id="SM00336">
    <property type="entry name" value="BBOX"/>
    <property type="match status" value="2"/>
</dbReference>
<dbReference type="AlphaFoldDB" id="A0AA88RGT7"/>
<evidence type="ECO:0000313" key="13">
    <source>
        <dbReference type="EMBL" id="KAK2981995.1"/>
    </source>
</evidence>
<evidence type="ECO:0000259" key="12">
    <source>
        <dbReference type="PROSITE" id="PS51017"/>
    </source>
</evidence>
<keyword evidence="6" id="KW-0862">Zinc</keyword>
<evidence type="ECO:0000259" key="11">
    <source>
        <dbReference type="PROSITE" id="PS50119"/>
    </source>
</evidence>